<evidence type="ECO:0000313" key="3">
    <source>
        <dbReference type="Proteomes" id="UP000559256"/>
    </source>
</evidence>
<dbReference type="EMBL" id="JAACJM010000067">
    <property type="protein sequence ID" value="KAF5352161.1"/>
    <property type="molecule type" value="Genomic_DNA"/>
</dbReference>
<sequence>MISIKTIGANLLALFFALSFAFAQDFSIPTSWRNSSISRDYDERLSIARNAFDIMMLAIYHLNMEFDGIGLWQSGNVFGSMANFDYIADSNVYEDIVDEGLRTSFNIYRYDVWSVSTCLLPVFFRADEVTCIHASTTTTSSGGLQALTTPTEHTNINHLLYAIAVWLHVSDYIVAPENVRTGIHLKKEFTLAPTCDGVTMVGGVFWTVDALQMEINSVTTSLYMTLSAFLAEATGDQQYIDAAVLSAQWILNQNINSDDILLDTVNGHDCQRGQPGDTVLTYNSGKYLEGLSVLADVTGNGFWRDVMVNITVATMKGAPWHGSDGIITEGGDPEENTDAVGFKAILIRGLDEVYTRSATNKPLQRLISRYVDVQYNALLDLAGNDNVYSASWTGPPQNFTTWGQLAALDVMVASLNAEGEDRRRIYGDHDQYTWLRRLRRNLGSIWKQEDR</sequence>
<keyword evidence="1" id="KW-0732">Signal</keyword>
<organism evidence="2 3">
    <name type="scientific">Tetrapyrgos nigripes</name>
    <dbReference type="NCBI Taxonomy" id="182062"/>
    <lineage>
        <taxon>Eukaryota</taxon>
        <taxon>Fungi</taxon>
        <taxon>Dikarya</taxon>
        <taxon>Basidiomycota</taxon>
        <taxon>Agaricomycotina</taxon>
        <taxon>Agaricomycetes</taxon>
        <taxon>Agaricomycetidae</taxon>
        <taxon>Agaricales</taxon>
        <taxon>Marasmiineae</taxon>
        <taxon>Marasmiaceae</taxon>
        <taxon>Tetrapyrgos</taxon>
    </lineage>
</organism>
<feature type="signal peptide" evidence="1">
    <location>
        <begin position="1"/>
        <end position="23"/>
    </location>
</feature>
<dbReference type="PANTHER" id="PTHR47791:SF3">
    <property type="entry name" value="MEIOTICALLY UP-REGULATED GENE 191 PROTEIN"/>
    <property type="match status" value="1"/>
</dbReference>
<dbReference type="InterPro" id="IPR008928">
    <property type="entry name" value="6-hairpin_glycosidase_sf"/>
</dbReference>
<dbReference type="Proteomes" id="UP000559256">
    <property type="component" value="Unassembled WGS sequence"/>
</dbReference>
<dbReference type="InterPro" id="IPR005198">
    <property type="entry name" value="Glyco_hydro_76"/>
</dbReference>
<feature type="chain" id="PRO_5034788686" evidence="1">
    <location>
        <begin position="24"/>
        <end position="451"/>
    </location>
</feature>
<accession>A0A8H5D234</accession>
<reference evidence="2 3" key="1">
    <citation type="journal article" date="2020" name="ISME J.">
        <title>Uncovering the hidden diversity of litter-decomposition mechanisms in mushroom-forming fungi.</title>
        <authorList>
            <person name="Floudas D."/>
            <person name="Bentzer J."/>
            <person name="Ahren D."/>
            <person name="Johansson T."/>
            <person name="Persson P."/>
            <person name="Tunlid A."/>
        </authorList>
    </citation>
    <scope>NUCLEOTIDE SEQUENCE [LARGE SCALE GENOMIC DNA]</scope>
    <source>
        <strain evidence="2 3">CBS 291.85</strain>
    </source>
</reference>
<dbReference type="GO" id="GO:0005975">
    <property type="term" value="P:carbohydrate metabolic process"/>
    <property type="evidence" value="ECO:0007669"/>
    <property type="project" value="InterPro"/>
</dbReference>
<protein>
    <submittedName>
        <fullName evidence="2">Uncharacterized protein</fullName>
    </submittedName>
</protein>
<dbReference type="InterPro" id="IPR053169">
    <property type="entry name" value="MUG_Protein"/>
</dbReference>
<name>A0A8H5D234_9AGAR</name>
<dbReference type="Gene3D" id="1.50.10.20">
    <property type="match status" value="1"/>
</dbReference>
<dbReference type="PANTHER" id="PTHR47791">
    <property type="entry name" value="MEIOTICALLY UP-REGULATED GENE 191 PROTEIN"/>
    <property type="match status" value="1"/>
</dbReference>
<evidence type="ECO:0000256" key="1">
    <source>
        <dbReference type="SAM" id="SignalP"/>
    </source>
</evidence>
<dbReference type="OrthoDB" id="9984024at2759"/>
<dbReference type="SUPFAM" id="SSF48208">
    <property type="entry name" value="Six-hairpin glycosidases"/>
    <property type="match status" value="1"/>
</dbReference>
<evidence type="ECO:0000313" key="2">
    <source>
        <dbReference type="EMBL" id="KAF5352161.1"/>
    </source>
</evidence>
<keyword evidence="3" id="KW-1185">Reference proteome</keyword>
<gene>
    <name evidence="2" type="ORF">D9758_009191</name>
</gene>
<dbReference type="AlphaFoldDB" id="A0A8H5D234"/>
<proteinExistence type="predicted"/>
<comment type="caution">
    <text evidence="2">The sequence shown here is derived from an EMBL/GenBank/DDBJ whole genome shotgun (WGS) entry which is preliminary data.</text>
</comment>
<dbReference type="Pfam" id="PF03663">
    <property type="entry name" value="Glyco_hydro_76"/>
    <property type="match status" value="1"/>
</dbReference>